<dbReference type="Gene3D" id="3.40.50.300">
    <property type="entry name" value="P-loop containing nucleotide triphosphate hydrolases"/>
    <property type="match status" value="1"/>
</dbReference>
<organism evidence="1 2">
    <name type="scientific">Thermoanaerobacter kivui</name>
    <name type="common">Acetogenium kivui</name>
    <dbReference type="NCBI Taxonomy" id="2325"/>
    <lineage>
        <taxon>Bacteria</taxon>
        <taxon>Bacillati</taxon>
        <taxon>Bacillota</taxon>
        <taxon>Clostridia</taxon>
        <taxon>Thermoanaerobacterales</taxon>
        <taxon>Thermoanaerobacteraceae</taxon>
        <taxon>Thermoanaerobacter</taxon>
    </lineage>
</organism>
<dbReference type="SUPFAM" id="SSF52540">
    <property type="entry name" value="P-loop containing nucleoside triphosphate hydrolases"/>
    <property type="match status" value="1"/>
</dbReference>
<proteinExistence type="predicted"/>
<dbReference type="KEGG" id="tki:TKV_c19300"/>
<dbReference type="HOGENOM" id="CLU_084710_0_0_9"/>
<dbReference type="Proteomes" id="UP000029669">
    <property type="component" value="Chromosome"/>
</dbReference>
<dbReference type="STRING" id="2325.TKV_c19300"/>
<dbReference type="eggNOG" id="COG0489">
    <property type="taxonomic scope" value="Bacteria"/>
</dbReference>
<gene>
    <name evidence="1" type="ORF">TKV_c19300</name>
</gene>
<name>A0A097ATE2_THEKI</name>
<keyword evidence="2" id="KW-1185">Reference proteome</keyword>
<dbReference type="RefSeq" id="WP_049685717.1">
    <property type="nucleotide sequence ID" value="NZ_CP009170.1"/>
</dbReference>
<evidence type="ECO:0000313" key="2">
    <source>
        <dbReference type="Proteomes" id="UP000029669"/>
    </source>
</evidence>
<evidence type="ECO:0008006" key="3">
    <source>
        <dbReference type="Google" id="ProtNLM"/>
    </source>
</evidence>
<reference evidence="2" key="1">
    <citation type="journal article" date="2015" name="Genome Announc.">
        <title>Whole-Genome Sequences of 80 Environmental and Clinical Isolates of Burkholderia pseudomallei.</title>
        <authorList>
            <person name="Johnson S.L."/>
            <person name="Baker A.L."/>
            <person name="Chain P.S."/>
            <person name="Currie B.J."/>
            <person name="Daligault H.E."/>
            <person name="Davenport K.W."/>
            <person name="Davis C.B."/>
            <person name="Inglis T.J."/>
            <person name="Kaestli M."/>
            <person name="Koren S."/>
            <person name="Mayo M."/>
            <person name="Merritt A.J."/>
            <person name="Price E.P."/>
            <person name="Sarovich D.S."/>
            <person name="Warner J."/>
            <person name="Rosovitz M.J."/>
        </authorList>
    </citation>
    <scope>NUCLEOTIDE SEQUENCE [LARGE SCALE GENOMIC DNA]</scope>
    <source>
        <strain evidence="2">DSM 2030</strain>
    </source>
</reference>
<dbReference type="InterPro" id="IPR027417">
    <property type="entry name" value="P-loop_NTPase"/>
</dbReference>
<evidence type="ECO:0000313" key="1">
    <source>
        <dbReference type="EMBL" id="AIS53077.1"/>
    </source>
</evidence>
<sequence length="224" mass="25498">MDFKRLTIVVGHYGTGKTEVAINYAKFIRESGKEVEIVDLDIVNPYFRLREVRKELFDKWGIRVAGVEEKYMNADVPAISRNIYGALYSKDKYAVFDVGGDDVGATPLGQYRHIIKDQGAEVLFVVNVNRPLTKDVESVIEYLKSIEEAAKIKVTHLVNNTHLSYETTVEDILKGQKVVEEVSKITGIPIKMVTVKRELLNKVPDLGYPIFPIDLYMKTPWDKM</sequence>
<dbReference type="AlphaFoldDB" id="A0A097ATE2"/>
<dbReference type="EMBL" id="CP009170">
    <property type="protein sequence ID" value="AIS53077.1"/>
    <property type="molecule type" value="Genomic_DNA"/>
</dbReference>
<protein>
    <recommendedName>
        <fullName evidence="3">CobQ/CobB/MinD/ParA nucleotide binding domain-containing protein</fullName>
    </recommendedName>
</protein>
<dbReference type="OrthoDB" id="9779501at2"/>
<accession>A0A097ATE2</accession>